<keyword evidence="1" id="KW-1133">Transmembrane helix</keyword>
<evidence type="ECO:0000313" key="3">
    <source>
        <dbReference type="Proteomes" id="UP000318126"/>
    </source>
</evidence>
<gene>
    <name evidence="2" type="ORF">FN961_02875</name>
</gene>
<protein>
    <submittedName>
        <fullName evidence="2">Uncharacterized protein</fullName>
    </submittedName>
</protein>
<dbReference type="Proteomes" id="UP000318126">
    <property type="component" value="Unassembled WGS sequence"/>
</dbReference>
<accession>A0A553JU16</accession>
<keyword evidence="1" id="KW-0472">Membrane</keyword>
<dbReference type="AlphaFoldDB" id="A0A553JU16"/>
<keyword evidence="3" id="KW-1185">Reference proteome</keyword>
<name>A0A553JU16_SHEHA</name>
<feature type="transmembrane region" description="Helical" evidence="1">
    <location>
        <begin position="44"/>
        <end position="62"/>
    </location>
</feature>
<evidence type="ECO:0000313" key="2">
    <source>
        <dbReference type="EMBL" id="TRY15936.1"/>
    </source>
</evidence>
<sequence>MLCTNCSKFFGVNEVKNQRGKRFNAQIQCPHCDAWLGKSPVLSLLKMVGFYLGIAALIYGYFTPDMRSLTTPIAIISTMVLLVSHMMDHLKVIEAPEKVYVDDSEQRQKYR</sequence>
<organism evidence="2 3">
    <name type="scientific">Shewanella hanedai</name>
    <name type="common">Alteromonas hanedai</name>
    <dbReference type="NCBI Taxonomy" id="25"/>
    <lineage>
        <taxon>Bacteria</taxon>
        <taxon>Pseudomonadati</taxon>
        <taxon>Pseudomonadota</taxon>
        <taxon>Gammaproteobacteria</taxon>
        <taxon>Alteromonadales</taxon>
        <taxon>Shewanellaceae</taxon>
        <taxon>Shewanella</taxon>
    </lineage>
</organism>
<comment type="caution">
    <text evidence="2">The sequence shown here is derived from an EMBL/GenBank/DDBJ whole genome shotgun (WGS) entry which is preliminary data.</text>
</comment>
<feature type="transmembrane region" description="Helical" evidence="1">
    <location>
        <begin position="69"/>
        <end position="87"/>
    </location>
</feature>
<reference evidence="3" key="1">
    <citation type="submission" date="2019-07" db="EMBL/GenBank/DDBJ databases">
        <title>Shewanella sp. YLB-08 draft genomic sequence.</title>
        <authorList>
            <person name="Yu L."/>
        </authorList>
    </citation>
    <scope>NUCLEOTIDE SEQUENCE [LARGE SCALE GENOMIC DNA]</scope>
    <source>
        <strain evidence="3">JCM 20706</strain>
    </source>
</reference>
<dbReference type="OrthoDB" id="5600385at2"/>
<dbReference type="EMBL" id="VKGK01000002">
    <property type="protein sequence ID" value="TRY15936.1"/>
    <property type="molecule type" value="Genomic_DNA"/>
</dbReference>
<proteinExistence type="predicted"/>
<dbReference type="RefSeq" id="WP_143563031.1">
    <property type="nucleotide sequence ID" value="NZ_BMPL01000002.1"/>
</dbReference>
<keyword evidence="1" id="KW-0812">Transmembrane</keyword>
<evidence type="ECO:0000256" key="1">
    <source>
        <dbReference type="SAM" id="Phobius"/>
    </source>
</evidence>